<evidence type="ECO:0000256" key="2">
    <source>
        <dbReference type="ARBA" id="ARBA00022692"/>
    </source>
</evidence>
<dbReference type="SUPFAM" id="SSF90123">
    <property type="entry name" value="ABC transporter transmembrane region"/>
    <property type="match status" value="1"/>
</dbReference>
<evidence type="ECO:0000256" key="6">
    <source>
        <dbReference type="ARBA" id="ARBA00023136"/>
    </source>
</evidence>
<evidence type="ECO:0000256" key="1">
    <source>
        <dbReference type="ARBA" id="ARBA00004651"/>
    </source>
</evidence>
<keyword evidence="3" id="KW-0547">Nucleotide-binding</keyword>
<dbReference type="InterPro" id="IPR027417">
    <property type="entry name" value="P-loop_NTPase"/>
</dbReference>
<evidence type="ECO:0000256" key="5">
    <source>
        <dbReference type="ARBA" id="ARBA00022989"/>
    </source>
</evidence>
<protein>
    <submittedName>
        <fullName evidence="10">Heterodimeric efflux ABC transporter, permease/ATP-binding subunit 2</fullName>
    </submittedName>
</protein>
<feature type="transmembrane region" description="Helical" evidence="7">
    <location>
        <begin position="147"/>
        <end position="170"/>
    </location>
</feature>
<feature type="transmembrane region" description="Helical" evidence="7">
    <location>
        <begin position="255"/>
        <end position="281"/>
    </location>
</feature>
<dbReference type="PANTHER" id="PTHR24221:SF423">
    <property type="entry name" value="ABC TRANSPORTER"/>
    <property type="match status" value="1"/>
</dbReference>
<evidence type="ECO:0000259" key="9">
    <source>
        <dbReference type="PROSITE" id="PS50929"/>
    </source>
</evidence>
<feature type="non-terminal residue" evidence="10">
    <location>
        <position position="568"/>
    </location>
</feature>
<keyword evidence="6 7" id="KW-0472">Membrane</keyword>
<evidence type="ECO:0000256" key="4">
    <source>
        <dbReference type="ARBA" id="ARBA00022840"/>
    </source>
</evidence>
<keyword evidence="2 7" id="KW-0812">Transmembrane</keyword>
<keyword evidence="5 7" id="KW-1133">Transmembrane helix</keyword>
<evidence type="ECO:0000313" key="10">
    <source>
        <dbReference type="EMBL" id="CAA9304961.1"/>
    </source>
</evidence>
<name>A0A6J4KG19_9CHLR</name>
<keyword evidence="4 10" id="KW-0067">ATP-binding</keyword>
<dbReference type="Gene3D" id="3.40.50.300">
    <property type="entry name" value="P-loop containing nucleotide triphosphate hydrolases"/>
    <property type="match status" value="1"/>
</dbReference>
<dbReference type="InterPro" id="IPR036640">
    <property type="entry name" value="ABC1_TM_sf"/>
</dbReference>
<proteinExistence type="predicted"/>
<feature type="transmembrane region" description="Helical" evidence="7">
    <location>
        <begin position="176"/>
        <end position="194"/>
    </location>
</feature>
<feature type="transmembrane region" description="Helical" evidence="7">
    <location>
        <begin position="71"/>
        <end position="93"/>
    </location>
</feature>
<dbReference type="GO" id="GO:0005886">
    <property type="term" value="C:plasma membrane"/>
    <property type="evidence" value="ECO:0007669"/>
    <property type="project" value="UniProtKB-SubCell"/>
</dbReference>
<dbReference type="InterPro" id="IPR011527">
    <property type="entry name" value="ABC1_TM_dom"/>
</dbReference>
<evidence type="ECO:0000256" key="7">
    <source>
        <dbReference type="SAM" id="Phobius"/>
    </source>
</evidence>
<feature type="transmembrane region" description="Helical" evidence="7">
    <location>
        <begin position="30"/>
        <end position="51"/>
    </location>
</feature>
<dbReference type="CDD" id="cd07346">
    <property type="entry name" value="ABC_6TM_exporters"/>
    <property type="match status" value="1"/>
</dbReference>
<evidence type="ECO:0000256" key="3">
    <source>
        <dbReference type="ARBA" id="ARBA00022741"/>
    </source>
</evidence>
<organism evidence="10">
    <name type="scientific">uncultured Chloroflexia bacterium</name>
    <dbReference type="NCBI Taxonomy" id="1672391"/>
    <lineage>
        <taxon>Bacteria</taxon>
        <taxon>Bacillati</taxon>
        <taxon>Chloroflexota</taxon>
        <taxon>Chloroflexia</taxon>
        <taxon>environmental samples</taxon>
    </lineage>
</organism>
<dbReference type="PROSITE" id="PS50929">
    <property type="entry name" value="ABC_TM1F"/>
    <property type="match status" value="1"/>
</dbReference>
<feature type="domain" description="ABC transmembrane type-1" evidence="9">
    <location>
        <begin position="31"/>
        <end position="319"/>
    </location>
</feature>
<dbReference type="GO" id="GO:0005524">
    <property type="term" value="F:ATP binding"/>
    <property type="evidence" value="ECO:0007669"/>
    <property type="project" value="UniProtKB-KW"/>
</dbReference>
<dbReference type="InterPro" id="IPR003439">
    <property type="entry name" value="ABC_transporter-like_ATP-bd"/>
</dbReference>
<feature type="domain" description="ABC transporter" evidence="8">
    <location>
        <begin position="366"/>
        <end position="568"/>
    </location>
</feature>
<dbReference type="InterPro" id="IPR003593">
    <property type="entry name" value="AAA+_ATPase"/>
</dbReference>
<reference evidence="10" key="1">
    <citation type="submission" date="2020-02" db="EMBL/GenBank/DDBJ databases">
        <authorList>
            <person name="Meier V. D."/>
        </authorList>
    </citation>
    <scope>NUCLEOTIDE SEQUENCE</scope>
    <source>
        <strain evidence="10">AVDCRST_MAG93</strain>
    </source>
</reference>
<feature type="transmembrane region" description="Helical" evidence="7">
    <location>
        <begin position="293"/>
        <end position="315"/>
    </location>
</feature>
<dbReference type="SMART" id="SM00382">
    <property type="entry name" value="AAA"/>
    <property type="match status" value="1"/>
</dbReference>
<dbReference type="AlphaFoldDB" id="A0A6J4KG19"/>
<evidence type="ECO:0000259" key="8">
    <source>
        <dbReference type="PROSITE" id="PS50893"/>
    </source>
</evidence>
<dbReference type="PANTHER" id="PTHR24221">
    <property type="entry name" value="ATP-BINDING CASSETTE SUB-FAMILY B"/>
    <property type="match status" value="1"/>
</dbReference>
<dbReference type="GO" id="GO:0140359">
    <property type="term" value="F:ABC-type transporter activity"/>
    <property type="evidence" value="ECO:0007669"/>
    <property type="project" value="InterPro"/>
</dbReference>
<dbReference type="GO" id="GO:0016887">
    <property type="term" value="F:ATP hydrolysis activity"/>
    <property type="evidence" value="ECO:0007669"/>
    <property type="project" value="InterPro"/>
</dbReference>
<dbReference type="SUPFAM" id="SSF52540">
    <property type="entry name" value="P-loop containing nucleoside triphosphate hydrolases"/>
    <property type="match status" value="1"/>
</dbReference>
<dbReference type="InterPro" id="IPR039421">
    <property type="entry name" value="Type_1_exporter"/>
</dbReference>
<accession>A0A6J4KG19</accession>
<dbReference type="PROSITE" id="PS50893">
    <property type="entry name" value="ABC_TRANSPORTER_2"/>
    <property type="match status" value="1"/>
</dbReference>
<dbReference type="Gene3D" id="1.20.1560.10">
    <property type="entry name" value="ABC transporter type 1, transmembrane domain"/>
    <property type="match status" value="1"/>
</dbReference>
<dbReference type="Pfam" id="PF00664">
    <property type="entry name" value="ABC_membrane"/>
    <property type="match status" value="1"/>
</dbReference>
<gene>
    <name evidence="10" type="ORF">AVDCRST_MAG93-4856</name>
</gene>
<dbReference type="EMBL" id="CADCTR010001632">
    <property type="protein sequence ID" value="CAA9304961.1"/>
    <property type="molecule type" value="Genomic_DNA"/>
</dbReference>
<dbReference type="Pfam" id="PF00005">
    <property type="entry name" value="ABC_tran"/>
    <property type="match status" value="1"/>
</dbReference>
<comment type="subcellular location">
    <subcellularLocation>
        <location evidence="1">Cell membrane</location>
        <topology evidence="1">Multi-pass membrane protein</topology>
    </subcellularLocation>
</comment>
<sequence>MNTRELSEPYITQSSWRHVARLIAFRPGMYILSAVGIMSFYLWPLVPGIFIRQIFDQLSNRTLLTTDARATIWALTGVLIGVAIVRSFSALAYPFGERAIMLVTETLMRHNLLRSILGRPGANALPDDSSPGEAVSRLRDDMEHISIFMTWTADPVGQVLSFGIAFVTLARIDLRITLFGFLPLVVILAGVNTLNNRIRRYRKANQESIGQVTGLLGELFGAVQAVKVAGAETHVVAHLERVNEIRRAATLRDQLLTNLINTFSFGATNIATGVLLILSAQSLQQGQFTVGDFALFASYLGWMAFVMGMVGGYVTKYQQVGVSLRRAVELLQGSKPMLLTQHDPDVRMRGALPPSSTPSRHNPEPLRTLAVTGLRYRYLGSDRGIEGVNLRITRGQFVVITGRIGSGKSTLLRTLLGLLPPEAGEVRWNDRRIDDLAAFMTPPHVAYTPQVPRLFSETLRDNLLMGLNDNDTTDGDALQAALHQAVLDRDVPNLERGLETVVGPRGARLSGGQMQRAAAARMFVREPELLVFDDLSSALDVETERLLWERLAGLPDGTMVIAVSHRRV</sequence>